<comment type="caution">
    <text evidence="1">The sequence shown here is derived from an EMBL/GenBank/DDBJ whole genome shotgun (WGS) entry which is preliminary data.</text>
</comment>
<reference evidence="1" key="1">
    <citation type="submission" date="2024-09" db="EMBL/GenBank/DDBJ databases">
        <title>Black Yeasts Isolated from many extreme environments.</title>
        <authorList>
            <person name="Coleine C."/>
            <person name="Stajich J.E."/>
            <person name="Selbmann L."/>
        </authorList>
    </citation>
    <scope>NUCLEOTIDE SEQUENCE</scope>
    <source>
        <strain evidence="1">CCFEE 5737</strain>
    </source>
</reference>
<protein>
    <submittedName>
        <fullName evidence="1">Uncharacterized protein</fullName>
    </submittedName>
</protein>
<name>A0ACC3D7F9_9PEZI</name>
<organism evidence="1 2">
    <name type="scientific">Coniosporium uncinatum</name>
    <dbReference type="NCBI Taxonomy" id="93489"/>
    <lineage>
        <taxon>Eukaryota</taxon>
        <taxon>Fungi</taxon>
        <taxon>Dikarya</taxon>
        <taxon>Ascomycota</taxon>
        <taxon>Pezizomycotina</taxon>
        <taxon>Dothideomycetes</taxon>
        <taxon>Dothideomycetes incertae sedis</taxon>
        <taxon>Coniosporium</taxon>
    </lineage>
</organism>
<sequence>MTTGSLIVEPMPKYNNNIYYGPIFACALCGEVRKGEQHKRKHRFRTSEAEDAQRYPLCDYCLGRLRSTCDYVGFLRACRDGHWRADGEDEMKAAWEESVRLREKMFWARVGGGVVPAYGRAVGAEMPRSPRLTQIPAEDEEEERSSTDGVAVSRMRTPTDPFHAKNIDQEVKKREPAIKTTPSRLSDATAADEEKENADVEPRGLGISEQRRSEDEAEKQLHDEMQKRASVQKQEKRWSDRLSITIPGAFE</sequence>
<evidence type="ECO:0000313" key="1">
    <source>
        <dbReference type="EMBL" id="KAK3063019.1"/>
    </source>
</evidence>
<gene>
    <name evidence="1" type="ORF">LTS18_002905</name>
</gene>
<accession>A0ACC3D7F9</accession>
<proteinExistence type="predicted"/>
<evidence type="ECO:0000313" key="2">
    <source>
        <dbReference type="Proteomes" id="UP001186974"/>
    </source>
</evidence>
<dbReference type="Proteomes" id="UP001186974">
    <property type="component" value="Unassembled WGS sequence"/>
</dbReference>
<dbReference type="EMBL" id="JAWDJW010007028">
    <property type="protein sequence ID" value="KAK3063019.1"/>
    <property type="molecule type" value="Genomic_DNA"/>
</dbReference>
<keyword evidence="2" id="KW-1185">Reference proteome</keyword>